<sequence length="80" mass="8985">MLLSVFGRAILGKTDYGIMCLLYKADKIAKLTTKWIQEYLKEGVCKPLTSIDEDSPVGTDSNYLRISLRLSLLTVEQVES</sequence>
<organism evidence="1 2">
    <name type="scientific">Desmophyllum pertusum</name>
    <dbReference type="NCBI Taxonomy" id="174260"/>
    <lineage>
        <taxon>Eukaryota</taxon>
        <taxon>Metazoa</taxon>
        <taxon>Cnidaria</taxon>
        <taxon>Anthozoa</taxon>
        <taxon>Hexacorallia</taxon>
        <taxon>Scleractinia</taxon>
        <taxon>Caryophylliina</taxon>
        <taxon>Caryophylliidae</taxon>
        <taxon>Desmophyllum</taxon>
    </lineage>
</organism>
<keyword evidence="1" id="KW-0347">Helicase</keyword>
<keyword evidence="2" id="KW-1185">Reference proteome</keyword>
<dbReference type="AlphaFoldDB" id="A0A9W9YPN6"/>
<reference evidence="1" key="1">
    <citation type="submission" date="2023-01" db="EMBL/GenBank/DDBJ databases">
        <title>Genome assembly of the deep-sea coral Lophelia pertusa.</title>
        <authorList>
            <person name="Herrera S."/>
            <person name="Cordes E."/>
        </authorList>
    </citation>
    <scope>NUCLEOTIDE SEQUENCE</scope>
    <source>
        <strain evidence="1">USNM1676648</strain>
        <tissue evidence="1">Polyp</tissue>
    </source>
</reference>
<evidence type="ECO:0000313" key="1">
    <source>
        <dbReference type="EMBL" id="KAJ7357418.1"/>
    </source>
</evidence>
<dbReference type="Proteomes" id="UP001163046">
    <property type="component" value="Unassembled WGS sequence"/>
</dbReference>
<protein>
    <submittedName>
        <fullName evidence="1">General transcription and DNA repair factor IIH helicase subunit XPD</fullName>
        <ecNumber evidence="1">3.6.4.12</ecNumber>
    </submittedName>
</protein>
<dbReference type="EC" id="3.6.4.12" evidence="1"/>
<keyword evidence="1" id="KW-0067">ATP-binding</keyword>
<accession>A0A9W9YPN6</accession>
<comment type="caution">
    <text evidence="1">The sequence shown here is derived from an EMBL/GenBank/DDBJ whole genome shotgun (WGS) entry which is preliminary data.</text>
</comment>
<name>A0A9W9YPN6_9CNID</name>
<evidence type="ECO:0000313" key="2">
    <source>
        <dbReference type="Proteomes" id="UP001163046"/>
    </source>
</evidence>
<dbReference type="GO" id="GO:0016787">
    <property type="term" value="F:hydrolase activity"/>
    <property type="evidence" value="ECO:0007669"/>
    <property type="project" value="UniProtKB-KW"/>
</dbReference>
<dbReference type="OrthoDB" id="272481at2759"/>
<keyword evidence="1" id="KW-0378">Hydrolase</keyword>
<dbReference type="EMBL" id="MU827321">
    <property type="protein sequence ID" value="KAJ7357418.1"/>
    <property type="molecule type" value="Genomic_DNA"/>
</dbReference>
<keyword evidence="1" id="KW-0547">Nucleotide-binding</keyword>
<proteinExistence type="predicted"/>
<dbReference type="GO" id="GO:0003678">
    <property type="term" value="F:DNA helicase activity"/>
    <property type="evidence" value="ECO:0007669"/>
    <property type="project" value="UniProtKB-EC"/>
</dbReference>
<gene>
    <name evidence="1" type="primary">ERCC2_4</name>
    <name evidence="1" type="ORF">OS493_024929</name>
</gene>